<accession>A0ABC8UZT2</accession>
<protein>
    <submittedName>
        <fullName evidence="1">Uncharacterized protein</fullName>
    </submittedName>
</protein>
<reference evidence="1 2" key="1">
    <citation type="submission" date="2024-02" db="EMBL/GenBank/DDBJ databases">
        <authorList>
            <person name="Vignale AGUSTIN F."/>
            <person name="Sosa J E."/>
            <person name="Modenutti C."/>
        </authorList>
    </citation>
    <scope>NUCLEOTIDE SEQUENCE [LARGE SCALE GENOMIC DNA]</scope>
</reference>
<evidence type="ECO:0000313" key="1">
    <source>
        <dbReference type="EMBL" id="CAK9186588.1"/>
    </source>
</evidence>
<proteinExistence type="predicted"/>
<keyword evidence="2" id="KW-1185">Reference proteome</keyword>
<dbReference type="EMBL" id="CAUOFW020009613">
    <property type="protein sequence ID" value="CAK9186588.1"/>
    <property type="molecule type" value="Genomic_DNA"/>
</dbReference>
<dbReference type="AlphaFoldDB" id="A0ABC8UZT2"/>
<name>A0ABC8UZT2_9AQUA</name>
<dbReference type="Gene3D" id="3.30.559.10">
    <property type="entry name" value="Chloramphenicol acetyltransferase-like domain"/>
    <property type="match status" value="1"/>
</dbReference>
<gene>
    <name evidence="1" type="ORF">ILEXP_LOCUS57081</name>
</gene>
<comment type="caution">
    <text evidence="1">The sequence shown here is derived from an EMBL/GenBank/DDBJ whole genome shotgun (WGS) entry which is preliminary data.</text>
</comment>
<evidence type="ECO:0000313" key="2">
    <source>
        <dbReference type="Proteomes" id="UP001642360"/>
    </source>
</evidence>
<organism evidence="1 2">
    <name type="scientific">Ilex paraguariensis</name>
    <name type="common">yerba mate</name>
    <dbReference type="NCBI Taxonomy" id="185542"/>
    <lineage>
        <taxon>Eukaryota</taxon>
        <taxon>Viridiplantae</taxon>
        <taxon>Streptophyta</taxon>
        <taxon>Embryophyta</taxon>
        <taxon>Tracheophyta</taxon>
        <taxon>Spermatophyta</taxon>
        <taxon>Magnoliopsida</taxon>
        <taxon>eudicotyledons</taxon>
        <taxon>Gunneridae</taxon>
        <taxon>Pentapetalae</taxon>
        <taxon>asterids</taxon>
        <taxon>campanulids</taxon>
        <taxon>Aquifoliales</taxon>
        <taxon>Aquifoliaceae</taxon>
        <taxon>Ilex</taxon>
    </lineage>
</organism>
<sequence>MWGKIMAGHFPPESLNMPIAGKTQFRSSNGKKPFSLKRVNPVGDYWLTTNSCKIETHSFHLTAKQLDHLLSEICGHDPAKVKSPIFEVLSAILWRSLARIRGESEPRVVTICRNDSGNRENELPNNNEQVISVVETDFTVAKADILELVDLFAEKMLHERCLIEELIESDKAESDFIVYGANLTFVNLEEAEIYGLELNGQKPVYANYSIAGVGDEGVVLVLPGPENGKEGSGRTVTVTLPEYKLVELKNELKTEWGIF</sequence>
<dbReference type="InterPro" id="IPR023213">
    <property type="entry name" value="CAT-like_dom_sf"/>
</dbReference>
<dbReference type="Proteomes" id="UP001642360">
    <property type="component" value="Unassembled WGS sequence"/>
</dbReference>